<dbReference type="EMBL" id="NKXS01002245">
    <property type="protein sequence ID" value="PIN14615.1"/>
    <property type="molecule type" value="Genomic_DNA"/>
</dbReference>
<accession>A0A2G9HAS1</accession>
<name>A0A2G9HAS1_9LAMI</name>
<dbReference type="Proteomes" id="UP000231279">
    <property type="component" value="Unassembled WGS sequence"/>
</dbReference>
<sequence>MDRSDYDTQPQQALHKHGNHNTIILWTSDSISQLFMTFQNMLTKPRRTYQNPPRAQSTNLSLNMIMTMMQINI</sequence>
<evidence type="ECO:0000313" key="1">
    <source>
        <dbReference type="EMBL" id="PIN14615.1"/>
    </source>
</evidence>
<gene>
    <name evidence="1" type="ORF">CDL12_12747</name>
</gene>
<keyword evidence="2" id="KW-1185">Reference proteome</keyword>
<comment type="caution">
    <text evidence="1">The sequence shown here is derived from an EMBL/GenBank/DDBJ whole genome shotgun (WGS) entry which is preliminary data.</text>
</comment>
<reference evidence="2" key="1">
    <citation type="journal article" date="2018" name="Gigascience">
        <title>Genome assembly of the Pink Ipe (Handroanthus impetiginosus, Bignoniaceae), a highly valued, ecologically keystone Neotropical timber forest tree.</title>
        <authorList>
            <person name="Silva-Junior O.B."/>
            <person name="Grattapaglia D."/>
            <person name="Novaes E."/>
            <person name="Collevatti R.G."/>
        </authorList>
    </citation>
    <scope>NUCLEOTIDE SEQUENCE [LARGE SCALE GENOMIC DNA]</scope>
    <source>
        <strain evidence="2">cv. UFG-1</strain>
    </source>
</reference>
<evidence type="ECO:0000313" key="2">
    <source>
        <dbReference type="Proteomes" id="UP000231279"/>
    </source>
</evidence>
<protein>
    <submittedName>
        <fullName evidence="1">Uncharacterized protein</fullName>
    </submittedName>
</protein>
<proteinExistence type="predicted"/>
<organism evidence="1 2">
    <name type="scientific">Handroanthus impetiginosus</name>
    <dbReference type="NCBI Taxonomy" id="429701"/>
    <lineage>
        <taxon>Eukaryota</taxon>
        <taxon>Viridiplantae</taxon>
        <taxon>Streptophyta</taxon>
        <taxon>Embryophyta</taxon>
        <taxon>Tracheophyta</taxon>
        <taxon>Spermatophyta</taxon>
        <taxon>Magnoliopsida</taxon>
        <taxon>eudicotyledons</taxon>
        <taxon>Gunneridae</taxon>
        <taxon>Pentapetalae</taxon>
        <taxon>asterids</taxon>
        <taxon>lamiids</taxon>
        <taxon>Lamiales</taxon>
        <taxon>Bignoniaceae</taxon>
        <taxon>Crescentiina</taxon>
        <taxon>Tabebuia alliance</taxon>
        <taxon>Handroanthus</taxon>
    </lineage>
</organism>
<dbReference type="AlphaFoldDB" id="A0A2G9HAS1"/>